<dbReference type="InterPro" id="IPR029061">
    <property type="entry name" value="THDP-binding"/>
</dbReference>
<dbReference type="PANTHER" id="PTHR48084">
    <property type="entry name" value="2-OXOGLUTARATE OXIDOREDUCTASE SUBUNIT KORB-RELATED"/>
    <property type="match status" value="1"/>
</dbReference>
<dbReference type="Pfam" id="PF01558">
    <property type="entry name" value="POR"/>
    <property type="match status" value="1"/>
</dbReference>
<evidence type="ECO:0000313" key="5">
    <source>
        <dbReference type="Proteomes" id="UP000252355"/>
    </source>
</evidence>
<gene>
    <name evidence="4" type="ORF">OZSIB_0783</name>
</gene>
<dbReference type="PANTHER" id="PTHR48084:SF4">
    <property type="entry name" value="2-OXOGLUTARATE OXIDOREDUCTASE SUBUNIT KORB"/>
    <property type="match status" value="1"/>
</dbReference>
<comment type="caution">
    <text evidence="4">The sequence shown here is derived from an EMBL/GenBank/DDBJ whole genome shotgun (WGS) entry which is preliminary data.</text>
</comment>
<dbReference type="Pfam" id="PF02775">
    <property type="entry name" value="TPP_enzyme_C"/>
    <property type="match status" value="1"/>
</dbReference>
<dbReference type="Gene3D" id="3.40.50.970">
    <property type="match status" value="1"/>
</dbReference>
<organism evidence="4 5">
    <name type="scientific">Candidatus Ozemobacter sibiricus</name>
    <dbReference type="NCBI Taxonomy" id="2268124"/>
    <lineage>
        <taxon>Bacteria</taxon>
        <taxon>Candidatus Ozemobacteria</taxon>
        <taxon>Candidatus Ozemobacterales</taxon>
        <taxon>Candidatus Ozemobacteraceae</taxon>
        <taxon>Candidatus Ozemobacter</taxon>
    </lineage>
</organism>
<accession>A0A367ZVA6</accession>
<evidence type="ECO:0000259" key="3">
    <source>
        <dbReference type="Pfam" id="PF02775"/>
    </source>
</evidence>
<dbReference type="GO" id="GO:0030976">
    <property type="term" value="F:thiamine pyrophosphate binding"/>
    <property type="evidence" value="ECO:0007669"/>
    <property type="project" value="InterPro"/>
</dbReference>
<dbReference type="GO" id="GO:0045333">
    <property type="term" value="P:cellular respiration"/>
    <property type="evidence" value="ECO:0007669"/>
    <property type="project" value="UniProtKB-ARBA"/>
</dbReference>
<sequence length="440" mass="46393">MSTPDTVVQAPPASDTAPAFLRTDHLPFCKGCGHNIVAINTEKALHKVAGLSPLDVVVVSDIGCIGIIDQQYASHTIHGLHGRSTALGVGVSLGVHPPGKKILVYIGDGGATIGLPHILEAADRNVDMTVLVHNNMLYGMTGGQPSGLTPVGFKTASTPDGKITPGFDLCRLAHVAGAIRVQRLIGIGDFSDDLAEAFRTPGFSLVEIIEICPSYGVKYNPGRKPADIARENGFEPVVLTNPPRPIHSRPARLDRPSLLNDDLVVPHRDVSNLPRKYSIILAGSAGEGVQAAGELLAEAGIACGLSVTKKGSYPVTVGVGFSLIEVNLKNRPINYTGIETPDAIVITSLDGLRKVESQIRTMQSGVLLIDASLPKPASPGVVVISADLRTPMGTRNVSLYSLGLLLAKTSLLPLSAYLDAIRHRFGDKVDLARLQALLTT</sequence>
<feature type="domain" description="Thiamine pyrophosphate enzyme TPP-binding" evidence="3">
    <location>
        <begin position="61"/>
        <end position="208"/>
    </location>
</feature>
<name>A0A367ZVA6_9BACT</name>
<proteinExistence type="predicted"/>
<dbReference type="GO" id="GO:0016625">
    <property type="term" value="F:oxidoreductase activity, acting on the aldehyde or oxo group of donors, iron-sulfur protein as acceptor"/>
    <property type="evidence" value="ECO:0007669"/>
    <property type="project" value="UniProtKB-ARBA"/>
</dbReference>
<keyword evidence="1" id="KW-0560">Oxidoreductase</keyword>
<dbReference type="InterPro" id="IPR011766">
    <property type="entry name" value="TPP_enzyme_TPP-bd"/>
</dbReference>
<protein>
    <submittedName>
        <fullName evidence="4">2-oxoglutarate oxidoreductase, beta subunit</fullName>
    </submittedName>
</protein>
<evidence type="ECO:0000313" key="4">
    <source>
        <dbReference type="EMBL" id="RCK81649.1"/>
    </source>
</evidence>
<dbReference type="Gene3D" id="3.40.920.10">
    <property type="entry name" value="Pyruvate-ferredoxin oxidoreductase, PFOR, domain III"/>
    <property type="match status" value="1"/>
</dbReference>
<evidence type="ECO:0000259" key="2">
    <source>
        <dbReference type="Pfam" id="PF01558"/>
    </source>
</evidence>
<dbReference type="InterPro" id="IPR051457">
    <property type="entry name" value="2-oxoacid:Fd_oxidoreductase"/>
</dbReference>
<dbReference type="InterPro" id="IPR019752">
    <property type="entry name" value="Pyrv/ketoisovalerate_OxRed_cat"/>
</dbReference>
<dbReference type="Proteomes" id="UP000252355">
    <property type="component" value="Unassembled WGS sequence"/>
</dbReference>
<dbReference type="SUPFAM" id="SSF52518">
    <property type="entry name" value="Thiamin diphosphate-binding fold (THDP-binding)"/>
    <property type="match status" value="1"/>
</dbReference>
<dbReference type="EMBL" id="QOQW01000001">
    <property type="protein sequence ID" value="RCK81649.1"/>
    <property type="molecule type" value="Genomic_DNA"/>
</dbReference>
<evidence type="ECO:0000256" key="1">
    <source>
        <dbReference type="ARBA" id="ARBA00023002"/>
    </source>
</evidence>
<dbReference type="InterPro" id="IPR002869">
    <property type="entry name" value="Pyrv_flavodox_OxRed_cen"/>
</dbReference>
<dbReference type="AlphaFoldDB" id="A0A367ZVA6"/>
<feature type="domain" description="Pyruvate/ketoisovalerate oxidoreductase catalytic" evidence="2">
    <location>
        <begin position="285"/>
        <end position="429"/>
    </location>
</feature>
<reference evidence="4 5" key="1">
    <citation type="submission" date="2018-05" db="EMBL/GenBank/DDBJ databases">
        <title>A metagenomic window into the 2 km-deep terrestrial subsurface aquifer revealed taxonomically and functionally diverse microbial community comprising novel uncultured bacterial lineages.</title>
        <authorList>
            <person name="Kadnikov V.V."/>
            <person name="Mardanov A.V."/>
            <person name="Beletsky A.V."/>
            <person name="Banks D."/>
            <person name="Pimenov N.V."/>
            <person name="Frank Y.A."/>
            <person name="Karnachuk O.V."/>
            <person name="Ravin N.V."/>
        </authorList>
    </citation>
    <scope>NUCLEOTIDE SEQUENCE [LARGE SCALE GENOMIC DNA]</scope>
    <source>
        <strain evidence="4">BY5</strain>
    </source>
</reference>
<dbReference type="SUPFAM" id="SSF53323">
    <property type="entry name" value="Pyruvate-ferredoxin oxidoreductase, PFOR, domain III"/>
    <property type="match status" value="1"/>
</dbReference>